<dbReference type="Proteomes" id="UP000058012">
    <property type="component" value="Unassembled WGS sequence"/>
</dbReference>
<keyword evidence="2" id="KW-1185">Reference proteome</keyword>
<evidence type="ECO:0000313" key="1">
    <source>
        <dbReference type="EMBL" id="KUR73084.1"/>
    </source>
</evidence>
<organism evidence="1 2">
    <name type="scientific">Novosphingobium fuchskuhlense</name>
    <dbReference type="NCBI Taxonomy" id="1117702"/>
    <lineage>
        <taxon>Bacteria</taxon>
        <taxon>Pseudomonadati</taxon>
        <taxon>Pseudomonadota</taxon>
        <taxon>Alphaproteobacteria</taxon>
        <taxon>Sphingomonadales</taxon>
        <taxon>Sphingomonadaceae</taxon>
        <taxon>Novosphingobium</taxon>
    </lineage>
</organism>
<dbReference type="RefSeq" id="WP_067908151.1">
    <property type="nucleotide sequence ID" value="NZ_KQ954244.1"/>
</dbReference>
<gene>
    <name evidence="1" type="ORF">AQZ52_07830</name>
</gene>
<sequence>MLTLALLLSATQADPPPPPPPAPVPCADAGGLLPGSGLCRAEALARLPRGPWAPLEGCDVAAQEVQLTGGRWLLYAAQRCGEKAARLAVTPQQGGALVLRYAEAARNTELVGRKALAIAIGRPAAEHLAVYTLASAGLPQPQARRCALRTPPSAGYPRDAFVYDLAADESRRSAALDLPCGPYGRSAWPGSYWRLFSGIGVFYLSAGDRPEFDPASLTVYTPQT</sequence>
<accession>A0A124JW87</accession>
<dbReference type="EMBL" id="LLZS01000003">
    <property type="protein sequence ID" value="KUR73084.1"/>
    <property type="molecule type" value="Genomic_DNA"/>
</dbReference>
<name>A0A124JW87_9SPHN</name>
<proteinExistence type="predicted"/>
<evidence type="ECO:0000313" key="2">
    <source>
        <dbReference type="Proteomes" id="UP000058012"/>
    </source>
</evidence>
<dbReference type="AlphaFoldDB" id="A0A124JW87"/>
<dbReference type="OrthoDB" id="7502475at2"/>
<reference evidence="1 2" key="1">
    <citation type="submission" date="2015-10" db="EMBL/GenBank/DDBJ databases">
        <title>Draft genome sequence of Novosphingobium fuchskuhlense DSM 25065 isolated from a surface water sample of the southwest basin of Lake Grosse Fuchskuhle.</title>
        <authorList>
            <person name="Ruckert C."/>
            <person name="Winkler A."/>
            <person name="Glaeser J."/>
            <person name="Grossart H.-P."/>
            <person name="Kalinowski J."/>
            <person name="Glaeser S."/>
        </authorList>
    </citation>
    <scope>NUCLEOTIDE SEQUENCE [LARGE SCALE GENOMIC DNA]</scope>
    <source>
        <strain evidence="1 2">FNE08-7</strain>
    </source>
</reference>
<comment type="caution">
    <text evidence="1">The sequence shown here is derived from an EMBL/GenBank/DDBJ whole genome shotgun (WGS) entry which is preliminary data.</text>
</comment>
<protein>
    <submittedName>
        <fullName evidence="1">Uncharacterized protein</fullName>
    </submittedName>
</protein>